<reference evidence="1 2" key="1">
    <citation type="journal article" date="2022" name="DNA Res.">
        <title>Chromosomal-level genome assembly of the orchid tree Bauhinia variegata (Leguminosae; Cercidoideae) supports the allotetraploid origin hypothesis of Bauhinia.</title>
        <authorList>
            <person name="Zhong Y."/>
            <person name="Chen Y."/>
            <person name="Zheng D."/>
            <person name="Pang J."/>
            <person name="Liu Y."/>
            <person name="Luo S."/>
            <person name="Meng S."/>
            <person name="Qian L."/>
            <person name="Wei D."/>
            <person name="Dai S."/>
            <person name="Zhou R."/>
        </authorList>
    </citation>
    <scope>NUCLEOTIDE SEQUENCE [LARGE SCALE GENOMIC DNA]</scope>
    <source>
        <strain evidence="1">BV-YZ2020</strain>
    </source>
</reference>
<gene>
    <name evidence="1" type="ORF">L6164_020839</name>
</gene>
<name>A0ACB9MXY6_BAUVA</name>
<proteinExistence type="predicted"/>
<accession>A0ACB9MXY6</accession>
<evidence type="ECO:0000313" key="1">
    <source>
        <dbReference type="EMBL" id="KAI4328487.1"/>
    </source>
</evidence>
<protein>
    <submittedName>
        <fullName evidence="1">Uncharacterized protein</fullName>
    </submittedName>
</protein>
<dbReference type="Proteomes" id="UP000828941">
    <property type="component" value="Chromosome 8"/>
</dbReference>
<organism evidence="1 2">
    <name type="scientific">Bauhinia variegata</name>
    <name type="common">Purple orchid tree</name>
    <name type="synonym">Phanera variegata</name>
    <dbReference type="NCBI Taxonomy" id="167791"/>
    <lineage>
        <taxon>Eukaryota</taxon>
        <taxon>Viridiplantae</taxon>
        <taxon>Streptophyta</taxon>
        <taxon>Embryophyta</taxon>
        <taxon>Tracheophyta</taxon>
        <taxon>Spermatophyta</taxon>
        <taxon>Magnoliopsida</taxon>
        <taxon>eudicotyledons</taxon>
        <taxon>Gunneridae</taxon>
        <taxon>Pentapetalae</taxon>
        <taxon>rosids</taxon>
        <taxon>fabids</taxon>
        <taxon>Fabales</taxon>
        <taxon>Fabaceae</taxon>
        <taxon>Cercidoideae</taxon>
        <taxon>Cercideae</taxon>
        <taxon>Bauhiniinae</taxon>
        <taxon>Bauhinia</taxon>
    </lineage>
</organism>
<keyword evidence="2" id="KW-1185">Reference proteome</keyword>
<sequence length="274" mass="30854">MDSLSSVSPSMVLPPSNPFQSQSRRIVLLSRVPYRRFPRVTAVTPKPSRRPVKIVSCKLGGGGDVEGADDDGESEEVERALHMDGTIPVTSNEFVKQVSSRAYDMRRHLQQSCDSSSYDVLDANPWRGSSKPVYVLTQKENQLCTMKTRRNRSEVERELGLLFSKGANRRSGIGNQSKQARRTKFPMLVEDVREGVLVFEDENEAVKYCDLLQGGDQVCEGVAEIEASSIFDLCQRMRALAVLFRRGRTPPQPENLKLNLRARKRSLEDHDDLI</sequence>
<dbReference type="EMBL" id="CM039433">
    <property type="protein sequence ID" value="KAI4328487.1"/>
    <property type="molecule type" value="Genomic_DNA"/>
</dbReference>
<evidence type="ECO:0000313" key="2">
    <source>
        <dbReference type="Proteomes" id="UP000828941"/>
    </source>
</evidence>
<comment type="caution">
    <text evidence="1">The sequence shown here is derived from an EMBL/GenBank/DDBJ whole genome shotgun (WGS) entry which is preliminary data.</text>
</comment>